<dbReference type="Proteomes" id="UP000008366">
    <property type="component" value="Unassembled WGS sequence"/>
</dbReference>
<sequence length="418" mass="44076">MTPLVLCESDPRRLFEAFWGGVQEGRAVAVLDARWPSGLVSRSRRLVEAAANSLRPGDLVLFTSGSGGRPRAVHRSLASWEASLAPLTQVLGSTADDVTWLPGHPTSTAVLYGAFHAASLGAPVCFAGEPRATAQAPERAAARVVHAVPSLVPGLLRAHRAGELPALRLIVTAGDAVPEALHGACRAQGVRLVAYYGAAELSFVAVRGHELDRDEEDGDREGDEAMEGYRPFPGVEVQVRDGLLWSRSPYQAYGYLQAPEESPEKPHDDGPLRHDDGPLRRDAQGFATVGDHAVLRQVAGGPARVQVLGRADAAVTVSGHTVIAEEVELALRAAPGIGDVVVVGVPDPVHGQRIAALWTGSSDADIRGAVAALPRPARPRSWHHLPALPRTTGGKPDRAAARRLAEQLRAPAGGAAHE</sequence>
<dbReference type="Gene3D" id="3.30.300.30">
    <property type="match status" value="1"/>
</dbReference>
<accession>K6WPW6</accession>
<dbReference type="PANTHER" id="PTHR43767">
    <property type="entry name" value="LONG-CHAIN-FATTY-ACID--COA LIGASE"/>
    <property type="match status" value="1"/>
</dbReference>
<dbReference type="OrthoDB" id="5240965at2"/>
<evidence type="ECO:0000313" key="5">
    <source>
        <dbReference type="Proteomes" id="UP000008366"/>
    </source>
</evidence>
<evidence type="ECO:0000256" key="1">
    <source>
        <dbReference type="SAM" id="MobiDB-lite"/>
    </source>
</evidence>
<keyword evidence="5" id="KW-1185">Reference proteome</keyword>
<dbReference type="InterPro" id="IPR045851">
    <property type="entry name" value="AMP-bd_C_sf"/>
</dbReference>
<dbReference type="InterPro" id="IPR025110">
    <property type="entry name" value="AMP-bd_C"/>
</dbReference>
<evidence type="ECO:0000313" key="4">
    <source>
        <dbReference type="EMBL" id="GAB94162.1"/>
    </source>
</evidence>
<dbReference type="PANTHER" id="PTHR43767:SF10">
    <property type="entry name" value="SURFACTIN SYNTHASE SUBUNIT 1"/>
    <property type="match status" value="1"/>
</dbReference>
<name>K6WPW6_9MICO</name>
<dbReference type="InterPro" id="IPR000873">
    <property type="entry name" value="AMP-dep_synth/lig_dom"/>
</dbReference>
<dbReference type="RefSeq" id="WP_006590695.1">
    <property type="nucleotide sequence ID" value="NZ_BAHD01000003.1"/>
</dbReference>
<proteinExistence type="predicted"/>
<reference evidence="4 5" key="1">
    <citation type="submission" date="2012-08" db="EMBL/GenBank/DDBJ databases">
        <title>Whole genome shotgun sequence of Kineosphaera limosa NBRC 100340.</title>
        <authorList>
            <person name="Yoshida I."/>
            <person name="Isaki S."/>
            <person name="Hosoyama A."/>
            <person name="Tsuchikane K."/>
            <person name="Katsumata H."/>
            <person name="Ando Y."/>
            <person name="Ohji S."/>
            <person name="Hamada M."/>
            <person name="Tamura T."/>
            <person name="Yamazoe A."/>
            <person name="Yamazaki S."/>
            <person name="Fujita N."/>
        </authorList>
    </citation>
    <scope>NUCLEOTIDE SEQUENCE [LARGE SCALE GENOMIC DNA]</scope>
    <source>
        <strain evidence="4 5">NBRC 100340</strain>
    </source>
</reference>
<dbReference type="Pfam" id="PF13193">
    <property type="entry name" value="AMP-binding_C"/>
    <property type="match status" value="1"/>
</dbReference>
<feature type="domain" description="AMP-dependent synthetase/ligase" evidence="2">
    <location>
        <begin position="51"/>
        <end position="241"/>
    </location>
</feature>
<protein>
    <submittedName>
        <fullName evidence="4">Uncharacterized protein</fullName>
    </submittedName>
</protein>
<feature type="region of interest" description="Disordered" evidence="1">
    <location>
        <begin position="259"/>
        <end position="283"/>
    </location>
</feature>
<evidence type="ECO:0000259" key="2">
    <source>
        <dbReference type="Pfam" id="PF00501"/>
    </source>
</evidence>
<comment type="caution">
    <text evidence="4">The sequence shown here is derived from an EMBL/GenBank/DDBJ whole genome shotgun (WGS) entry which is preliminary data.</text>
</comment>
<dbReference type="InterPro" id="IPR042099">
    <property type="entry name" value="ANL_N_sf"/>
</dbReference>
<dbReference type="InterPro" id="IPR050237">
    <property type="entry name" value="ATP-dep_AMP-bd_enzyme"/>
</dbReference>
<feature type="compositionally biased region" description="Basic and acidic residues" evidence="1">
    <location>
        <begin position="262"/>
        <end position="283"/>
    </location>
</feature>
<organism evidence="4 5">
    <name type="scientific">Kineosphaera limosa NBRC 100340</name>
    <dbReference type="NCBI Taxonomy" id="1184609"/>
    <lineage>
        <taxon>Bacteria</taxon>
        <taxon>Bacillati</taxon>
        <taxon>Actinomycetota</taxon>
        <taxon>Actinomycetes</taxon>
        <taxon>Micrococcales</taxon>
        <taxon>Dermatophilaceae</taxon>
        <taxon>Kineosphaera</taxon>
    </lineage>
</organism>
<dbReference type="GO" id="GO:0016877">
    <property type="term" value="F:ligase activity, forming carbon-sulfur bonds"/>
    <property type="evidence" value="ECO:0007669"/>
    <property type="project" value="UniProtKB-ARBA"/>
</dbReference>
<dbReference type="eggNOG" id="COG0318">
    <property type="taxonomic scope" value="Bacteria"/>
</dbReference>
<dbReference type="Gene3D" id="3.40.50.12780">
    <property type="entry name" value="N-terminal domain of ligase-like"/>
    <property type="match status" value="1"/>
</dbReference>
<dbReference type="EMBL" id="BAHD01000003">
    <property type="protein sequence ID" value="GAB94162.1"/>
    <property type="molecule type" value="Genomic_DNA"/>
</dbReference>
<feature type="region of interest" description="Disordered" evidence="1">
    <location>
        <begin position="380"/>
        <end position="400"/>
    </location>
</feature>
<dbReference type="Pfam" id="PF00501">
    <property type="entry name" value="AMP-binding"/>
    <property type="match status" value="1"/>
</dbReference>
<evidence type="ECO:0000259" key="3">
    <source>
        <dbReference type="Pfam" id="PF13193"/>
    </source>
</evidence>
<gene>
    <name evidence="4" type="ORF">KILIM_003_00850</name>
</gene>
<feature type="domain" description="AMP-binding enzyme C-terminal" evidence="3">
    <location>
        <begin position="326"/>
        <end position="395"/>
    </location>
</feature>
<dbReference type="SUPFAM" id="SSF56801">
    <property type="entry name" value="Acetyl-CoA synthetase-like"/>
    <property type="match status" value="1"/>
</dbReference>
<dbReference type="STRING" id="1184609.KILIM_003_00850"/>
<dbReference type="AlphaFoldDB" id="K6WPW6"/>